<keyword evidence="6 8" id="KW-0472">Membrane</keyword>
<keyword evidence="3" id="KW-0256">Endoplasmic reticulum</keyword>
<sequence>MFKRSFHAVRERHDAQMGKVRKISKRSFRDDAKQRMREALANAGNTPETSPSVGSNASPRLNSAIITISVGKDQRLFAAHEDVLARAPWFVEACRELFFASPGQRRINLPDEEAEVFSAVLEYLYKGDYTPRLLHDPSDKQTQCERSNDHVMEAKDEMKDEDEMESESGGLVTGIKNLILLPIRPFISKTALRTYLTSILIISTSTLLLIFAITAYILFYYAYVPNLTFSRTIHLQFDAVHTNRIVNRHPYGTATLAPDIITDQAYDVAIELSLPRTPDNLAAGNFMLQVDMLAATGKGISGTTAPPEGIASDFAFSQPYATPTTTTSDPSAPPTGANLLASSRRPAILPYRSWPVETLYKLTEIHWYLLNFRSETEVLHVPMFEGIAFPATSRGGTRKASTLPATLRVEVQSSHRLQIYSARAVFRARFTGLRWFMFSHRLLAAGTFIVGFWVTEMGFAGLMWAAVAVSVYPRLVVGGGGKGEGGRDRDGGRRGMKREDGSGVLGVEEEDGKTSARLLSDTERTFPTLGGKEPLRYSSPRIKREEEDGETEVILPADGTAAPLLADDEDDEEEEDGGIWRVLLIPG</sequence>
<accession>A0A1Z5T1W6</accession>
<evidence type="ECO:0000256" key="7">
    <source>
        <dbReference type="SAM" id="MobiDB-lite"/>
    </source>
</evidence>
<feature type="region of interest" description="Disordered" evidence="7">
    <location>
        <begin position="1"/>
        <end position="30"/>
    </location>
</feature>
<feature type="domain" description="BTB" evidence="9">
    <location>
        <begin position="64"/>
        <end position="133"/>
    </location>
</feature>
<dbReference type="OrthoDB" id="3990054at2759"/>
<dbReference type="CDD" id="cd23995">
    <property type="entry name" value="Seipin_BSCL2_like"/>
    <property type="match status" value="1"/>
</dbReference>
<evidence type="ECO:0000313" key="11">
    <source>
        <dbReference type="Proteomes" id="UP000194280"/>
    </source>
</evidence>
<dbReference type="InterPro" id="IPR000210">
    <property type="entry name" value="BTB/POZ_dom"/>
</dbReference>
<gene>
    <name evidence="10" type="ORF">BTJ68_09844</name>
</gene>
<dbReference type="Pfam" id="PF06775">
    <property type="entry name" value="Seipin"/>
    <property type="match status" value="1"/>
</dbReference>
<keyword evidence="2 8" id="KW-0812">Transmembrane</keyword>
<proteinExistence type="predicted"/>
<dbReference type="InParanoid" id="A0A1Z5T1W6"/>
<feature type="transmembrane region" description="Helical" evidence="8">
    <location>
        <begin position="195"/>
        <end position="223"/>
    </location>
</feature>
<feature type="region of interest" description="Disordered" evidence="7">
    <location>
        <begin position="480"/>
        <end position="576"/>
    </location>
</feature>
<protein>
    <recommendedName>
        <fullName evidence="9">BTB domain-containing protein</fullName>
    </recommendedName>
</protein>
<dbReference type="SUPFAM" id="SSF54695">
    <property type="entry name" value="POZ domain"/>
    <property type="match status" value="1"/>
</dbReference>
<dbReference type="VEuPathDB" id="FungiDB:BTJ68_09844"/>
<comment type="subcellular location">
    <subcellularLocation>
        <location evidence="1">Endoplasmic reticulum membrane</location>
        <topology evidence="1">Multi-pass membrane protein</topology>
    </subcellularLocation>
</comment>
<comment type="caution">
    <text evidence="10">The sequence shown here is derived from an EMBL/GenBank/DDBJ whole genome shotgun (WGS) entry which is preliminary data.</text>
</comment>
<dbReference type="AlphaFoldDB" id="A0A1Z5T1W6"/>
<organism evidence="10 11">
    <name type="scientific">Hortaea werneckii EXF-2000</name>
    <dbReference type="NCBI Taxonomy" id="1157616"/>
    <lineage>
        <taxon>Eukaryota</taxon>
        <taxon>Fungi</taxon>
        <taxon>Dikarya</taxon>
        <taxon>Ascomycota</taxon>
        <taxon>Pezizomycotina</taxon>
        <taxon>Dothideomycetes</taxon>
        <taxon>Dothideomycetidae</taxon>
        <taxon>Mycosphaerellales</taxon>
        <taxon>Teratosphaeriaceae</taxon>
        <taxon>Hortaea</taxon>
    </lineage>
</organism>
<keyword evidence="11" id="KW-1185">Reference proteome</keyword>
<evidence type="ECO:0000259" key="9">
    <source>
        <dbReference type="PROSITE" id="PS50097"/>
    </source>
</evidence>
<evidence type="ECO:0000256" key="2">
    <source>
        <dbReference type="ARBA" id="ARBA00022692"/>
    </source>
</evidence>
<keyword evidence="4 8" id="KW-1133">Transmembrane helix</keyword>
<reference evidence="10 11" key="1">
    <citation type="submission" date="2017-01" db="EMBL/GenBank/DDBJ databases">
        <title>The recent genome duplication of the halophilic yeast Hortaea werneckii: insights from long-read sequencing.</title>
        <authorList>
            <person name="Sinha S."/>
            <person name="Flibotte S."/>
            <person name="Neira M."/>
            <person name="Lenassi M."/>
            <person name="Gostincar C."/>
            <person name="Stajich J.E."/>
            <person name="Nislow C.E."/>
        </authorList>
    </citation>
    <scope>NUCLEOTIDE SEQUENCE [LARGE SCALE GENOMIC DNA]</scope>
    <source>
        <strain evidence="10 11">EXF-2000</strain>
    </source>
</reference>
<keyword evidence="5" id="KW-0443">Lipid metabolism</keyword>
<dbReference type="Gene3D" id="3.30.710.10">
    <property type="entry name" value="Potassium Channel Kv1.1, Chain A"/>
    <property type="match status" value="1"/>
</dbReference>
<dbReference type="PROSITE" id="PS50097">
    <property type="entry name" value="BTB"/>
    <property type="match status" value="1"/>
</dbReference>
<dbReference type="InterPro" id="IPR009617">
    <property type="entry name" value="Seipin"/>
</dbReference>
<dbReference type="EMBL" id="MUNK01000155">
    <property type="protein sequence ID" value="OTA28768.1"/>
    <property type="molecule type" value="Genomic_DNA"/>
</dbReference>
<evidence type="ECO:0000256" key="5">
    <source>
        <dbReference type="ARBA" id="ARBA00023098"/>
    </source>
</evidence>
<feature type="compositionally biased region" description="Basic and acidic residues" evidence="7">
    <location>
        <begin position="484"/>
        <end position="501"/>
    </location>
</feature>
<dbReference type="InterPro" id="IPR011333">
    <property type="entry name" value="SKP1/BTB/POZ_sf"/>
</dbReference>
<evidence type="ECO:0000256" key="8">
    <source>
        <dbReference type="SAM" id="Phobius"/>
    </source>
</evidence>
<dbReference type="PANTHER" id="PTHR21212:SF0">
    <property type="entry name" value="SEIPIN"/>
    <property type="match status" value="1"/>
</dbReference>
<feature type="transmembrane region" description="Helical" evidence="8">
    <location>
        <begin position="433"/>
        <end position="453"/>
    </location>
</feature>
<dbReference type="GO" id="GO:0006629">
    <property type="term" value="P:lipid metabolic process"/>
    <property type="evidence" value="ECO:0007669"/>
    <property type="project" value="UniProtKB-KW"/>
</dbReference>
<evidence type="ECO:0000256" key="3">
    <source>
        <dbReference type="ARBA" id="ARBA00022824"/>
    </source>
</evidence>
<evidence type="ECO:0000256" key="4">
    <source>
        <dbReference type="ARBA" id="ARBA00022989"/>
    </source>
</evidence>
<evidence type="ECO:0000313" key="10">
    <source>
        <dbReference type="EMBL" id="OTA28768.1"/>
    </source>
</evidence>
<evidence type="ECO:0000256" key="6">
    <source>
        <dbReference type="ARBA" id="ARBA00023136"/>
    </source>
</evidence>
<evidence type="ECO:0000256" key="1">
    <source>
        <dbReference type="ARBA" id="ARBA00004477"/>
    </source>
</evidence>
<dbReference type="PANTHER" id="PTHR21212">
    <property type="entry name" value="BERNARDINELLI-SEIP CONGENITAL LIPODYSTROPHY 2 HOMOLOG BSCL2 PROTEIN"/>
    <property type="match status" value="1"/>
</dbReference>
<dbReference type="STRING" id="1157616.A0A1Z5T1W6"/>
<dbReference type="GO" id="GO:0140042">
    <property type="term" value="P:lipid droplet formation"/>
    <property type="evidence" value="ECO:0007669"/>
    <property type="project" value="UniProtKB-ARBA"/>
</dbReference>
<name>A0A1Z5T1W6_HORWE</name>
<dbReference type="GO" id="GO:0005789">
    <property type="term" value="C:endoplasmic reticulum membrane"/>
    <property type="evidence" value="ECO:0007669"/>
    <property type="project" value="UniProtKB-SubCell"/>
</dbReference>
<feature type="compositionally biased region" description="Acidic residues" evidence="7">
    <location>
        <begin position="566"/>
        <end position="576"/>
    </location>
</feature>
<dbReference type="CDD" id="cd18186">
    <property type="entry name" value="BTB_POZ_ZBTB_KLHL-like"/>
    <property type="match status" value="1"/>
</dbReference>
<dbReference type="Proteomes" id="UP000194280">
    <property type="component" value="Unassembled WGS sequence"/>
</dbReference>